<protein>
    <submittedName>
        <fullName evidence="2">Uncharacterized protein</fullName>
    </submittedName>
</protein>
<evidence type="ECO:0000256" key="1">
    <source>
        <dbReference type="SAM" id="MobiDB-lite"/>
    </source>
</evidence>
<dbReference type="EMBL" id="CP000431">
    <property type="protein sequence ID" value="ABG95612.1"/>
    <property type="molecule type" value="Genomic_DNA"/>
</dbReference>
<evidence type="ECO:0000313" key="2">
    <source>
        <dbReference type="EMBL" id="ABG95612.1"/>
    </source>
</evidence>
<feature type="region of interest" description="Disordered" evidence="1">
    <location>
        <begin position="64"/>
        <end position="83"/>
    </location>
</feature>
<sequence length="96" mass="10383">MAADVDASALVPHRRGMSFNRVPVHRIEYSDVRNPALVPDAVGDILERGSRASGEVHLGVFPRVRPRDRGADGATAPVDDRGAVLQQHYSSALRLS</sequence>
<dbReference type="HOGENOM" id="CLU_2357831_0_0_11"/>
<organism evidence="2 3">
    <name type="scientific">Rhodococcus jostii (strain RHA1)</name>
    <dbReference type="NCBI Taxonomy" id="101510"/>
    <lineage>
        <taxon>Bacteria</taxon>
        <taxon>Bacillati</taxon>
        <taxon>Actinomycetota</taxon>
        <taxon>Actinomycetes</taxon>
        <taxon>Mycobacteriales</taxon>
        <taxon>Nocardiaceae</taxon>
        <taxon>Rhodococcus</taxon>
    </lineage>
</organism>
<proteinExistence type="predicted"/>
<dbReference type="AlphaFoldDB" id="Q0SA24"/>
<reference evidence="3" key="1">
    <citation type="journal article" date="2006" name="Proc. Natl. Acad. Sci. U.S.A.">
        <title>The complete genome of Rhodococcus sp. RHA1 provides insights into a catabolic powerhouse.</title>
        <authorList>
            <person name="McLeod M.P."/>
            <person name="Warren R.L."/>
            <person name="Hsiao W.W.L."/>
            <person name="Araki N."/>
            <person name="Myhre M."/>
            <person name="Fernandes C."/>
            <person name="Miyazawa D."/>
            <person name="Wong W."/>
            <person name="Lillquist A.L."/>
            <person name="Wang D."/>
            <person name="Dosanjh M."/>
            <person name="Hara H."/>
            <person name="Petrescu A."/>
            <person name="Morin R.D."/>
            <person name="Yang G."/>
            <person name="Stott J.M."/>
            <person name="Schein J.E."/>
            <person name="Shin H."/>
            <person name="Smailus D."/>
            <person name="Siddiqui A.S."/>
            <person name="Marra M.A."/>
            <person name="Jones S.J.M."/>
            <person name="Holt R."/>
            <person name="Brinkman F.S.L."/>
            <person name="Miyauchi K."/>
            <person name="Fukuda M."/>
            <person name="Davies J.E."/>
            <person name="Mohn W.W."/>
            <person name="Eltis L.D."/>
        </authorList>
    </citation>
    <scope>NUCLEOTIDE SEQUENCE [LARGE SCALE GENOMIC DNA]</scope>
    <source>
        <strain evidence="3">RHA1</strain>
    </source>
</reference>
<accession>Q0SA24</accession>
<dbReference type="KEGG" id="rha:RHA1_ro03812"/>
<dbReference type="Proteomes" id="UP000008710">
    <property type="component" value="Chromosome"/>
</dbReference>
<evidence type="ECO:0000313" key="3">
    <source>
        <dbReference type="Proteomes" id="UP000008710"/>
    </source>
</evidence>
<name>Q0SA24_RHOJR</name>
<gene>
    <name evidence="2" type="ordered locus">RHA1_ro03812</name>
</gene>